<protein>
    <submittedName>
        <fullName evidence="1">Uncharacterized protein</fullName>
    </submittedName>
</protein>
<reference evidence="1 2" key="1">
    <citation type="journal article" date="2015" name="Genome Announc.">
        <title>Expanding the biotechnology potential of lactobacilli through comparative genomics of 213 strains and associated genera.</title>
        <authorList>
            <person name="Sun Z."/>
            <person name="Harris H.M."/>
            <person name="McCann A."/>
            <person name="Guo C."/>
            <person name="Argimon S."/>
            <person name="Zhang W."/>
            <person name="Yang X."/>
            <person name="Jeffery I.B."/>
            <person name="Cooney J.C."/>
            <person name="Kagawa T.F."/>
            <person name="Liu W."/>
            <person name="Song Y."/>
            <person name="Salvetti E."/>
            <person name="Wrobel A."/>
            <person name="Rasinkangas P."/>
            <person name="Parkhill J."/>
            <person name="Rea M.C."/>
            <person name="O'Sullivan O."/>
            <person name="Ritari J."/>
            <person name="Douillard F.P."/>
            <person name="Paul Ross R."/>
            <person name="Yang R."/>
            <person name="Briner A.E."/>
            <person name="Felis G.E."/>
            <person name="de Vos W.M."/>
            <person name="Barrangou R."/>
            <person name="Klaenhammer T.R."/>
            <person name="Caufield P.W."/>
            <person name="Cui Y."/>
            <person name="Zhang H."/>
            <person name="O'Toole P.W."/>
        </authorList>
    </citation>
    <scope>NUCLEOTIDE SEQUENCE [LARGE SCALE GENOMIC DNA]</scope>
    <source>
        <strain evidence="1 2">DSM 23365</strain>
    </source>
</reference>
<proteinExistence type="predicted"/>
<sequence length="265" mass="31300">MSKVMQGNFIYINWEQVNNLVISYGVTTADFVNGIPSVPQRLVLIDQQNEGNQVNNHTRFQTVSGQSAAREFLLGKSAGPKMWLDYHEVDDLDLLMPSEIAELLYMAHMKTHYHLPLYSKLQNDYAYLATTEGFVKVYYRNLRTFNHILDISLKRHLRLLHSNRWMMFNRPFSVSDVPDDLFQQLSAVFSEGVIFAFDQAVERRRRYLIPIRLQEHPERQNWWRDRMDVYETSRQVATLSYDVEAKRWALEITDETPFIEDEIDL</sequence>
<dbReference type="STRING" id="1423804.FD14_GL001156"/>
<dbReference type="Proteomes" id="UP000051442">
    <property type="component" value="Unassembled WGS sequence"/>
</dbReference>
<name>A0A0R2EY75_9LACO</name>
<organism evidence="1 2">
    <name type="scientific">Secundilactobacillus similis DSM 23365 = JCM 2765</name>
    <dbReference type="NCBI Taxonomy" id="1423804"/>
    <lineage>
        <taxon>Bacteria</taxon>
        <taxon>Bacillati</taxon>
        <taxon>Bacillota</taxon>
        <taxon>Bacilli</taxon>
        <taxon>Lactobacillales</taxon>
        <taxon>Lactobacillaceae</taxon>
        <taxon>Secundilactobacillus</taxon>
    </lineage>
</organism>
<evidence type="ECO:0000313" key="2">
    <source>
        <dbReference type="Proteomes" id="UP000051442"/>
    </source>
</evidence>
<accession>A0A0R2EY75</accession>
<gene>
    <name evidence="1" type="ORF">FD14_GL001156</name>
</gene>
<comment type="caution">
    <text evidence="1">The sequence shown here is derived from an EMBL/GenBank/DDBJ whole genome shotgun (WGS) entry which is preliminary data.</text>
</comment>
<evidence type="ECO:0000313" key="1">
    <source>
        <dbReference type="EMBL" id="KRN21289.1"/>
    </source>
</evidence>
<dbReference type="PATRIC" id="fig|1423804.4.peg.1240"/>
<keyword evidence="2" id="KW-1185">Reference proteome</keyword>
<dbReference type="EMBL" id="AYZM01000119">
    <property type="protein sequence ID" value="KRN21289.1"/>
    <property type="molecule type" value="Genomic_DNA"/>
</dbReference>
<dbReference type="AlphaFoldDB" id="A0A0R2EY75"/>